<dbReference type="Proteomes" id="UP001558713">
    <property type="component" value="Unassembled WGS sequence"/>
</dbReference>
<dbReference type="PANTHER" id="PTHR31111">
    <property type="entry name" value="BNAA05G37150D PROTEIN-RELATED"/>
    <property type="match status" value="1"/>
</dbReference>
<name>A0ABD1B0N6_CARAN</name>
<evidence type="ECO:0000313" key="4">
    <source>
        <dbReference type="Proteomes" id="UP001558713"/>
    </source>
</evidence>
<reference evidence="3 4" key="1">
    <citation type="submission" date="2024-04" db="EMBL/GenBank/DDBJ databases">
        <title>Genome assembly C_amara_ONT_v2.</title>
        <authorList>
            <person name="Yant L."/>
            <person name="Moore C."/>
            <person name="Slenker M."/>
        </authorList>
    </citation>
    <scope>NUCLEOTIDE SEQUENCE [LARGE SCALE GENOMIC DNA]</scope>
    <source>
        <tissue evidence="3">Leaf</tissue>
    </source>
</reference>
<accession>A0ABD1B0N6</accession>
<feature type="region of interest" description="Disordered" evidence="1">
    <location>
        <begin position="1"/>
        <end position="26"/>
    </location>
</feature>
<dbReference type="Gene3D" id="1.20.1280.50">
    <property type="match status" value="1"/>
</dbReference>
<dbReference type="EMBL" id="JBANAX010000366">
    <property type="protein sequence ID" value="KAL1212374.1"/>
    <property type="molecule type" value="Genomic_DNA"/>
</dbReference>
<dbReference type="InterPro" id="IPR013187">
    <property type="entry name" value="F-box-assoc_dom_typ3"/>
</dbReference>
<sequence>MEQQEEKKMKTYKRRRQSSSMSNSNSYFPNDLASEILLKLPTKSIVRFRSVSKLWSSITTDPYFINSFKTRDSRKPSLLLLFRRMDKLFAFSLPQHHQNSNEWSDYSSQPLDSYQMKLSHDYFCFSLTESVGGLICFQTLARPIIWNPSMRQFTLQENSRKTDGISDGPVSVGNFRR</sequence>
<feature type="region of interest" description="Disordered" evidence="1">
    <location>
        <begin position="157"/>
        <end position="177"/>
    </location>
</feature>
<dbReference type="Pfam" id="PF08268">
    <property type="entry name" value="FBA_3"/>
    <property type="match status" value="1"/>
</dbReference>
<dbReference type="InterPro" id="IPR036047">
    <property type="entry name" value="F-box-like_dom_sf"/>
</dbReference>
<evidence type="ECO:0000313" key="3">
    <source>
        <dbReference type="EMBL" id="KAL1212374.1"/>
    </source>
</evidence>
<protein>
    <submittedName>
        <fullName evidence="3">F-box protein</fullName>
    </submittedName>
</protein>
<dbReference type="InterPro" id="IPR001810">
    <property type="entry name" value="F-box_dom"/>
</dbReference>
<dbReference type="AlphaFoldDB" id="A0ABD1B0N6"/>
<feature type="domain" description="F-box" evidence="2">
    <location>
        <begin position="28"/>
        <end position="67"/>
    </location>
</feature>
<dbReference type="SMART" id="SM00256">
    <property type="entry name" value="FBOX"/>
    <property type="match status" value="1"/>
</dbReference>
<dbReference type="Pfam" id="PF00646">
    <property type="entry name" value="F-box"/>
    <property type="match status" value="1"/>
</dbReference>
<gene>
    <name evidence="3" type="ORF">V5N11_029865</name>
</gene>
<dbReference type="CDD" id="cd22157">
    <property type="entry name" value="F-box_AtFBW1-like"/>
    <property type="match status" value="1"/>
</dbReference>
<evidence type="ECO:0000259" key="2">
    <source>
        <dbReference type="SMART" id="SM00256"/>
    </source>
</evidence>
<proteinExistence type="predicted"/>
<keyword evidence="4" id="KW-1185">Reference proteome</keyword>
<organism evidence="3 4">
    <name type="scientific">Cardamine amara subsp. amara</name>
    <dbReference type="NCBI Taxonomy" id="228776"/>
    <lineage>
        <taxon>Eukaryota</taxon>
        <taxon>Viridiplantae</taxon>
        <taxon>Streptophyta</taxon>
        <taxon>Embryophyta</taxon>
        <taxon>Tracheophyta</taxon>
        <taxon>Spermatophyta</taxon>
        <taxon>Magnoliopsida</taxon>
        <taxon>eudicotyledons</taxon>
        <taxon>Gunneridae</taxon>
        <taxon>Pentapetalae</taxon>
        <taxon>rosids</taxon>
        <taxon>malvids</taxon>
        <taxon>Brassicales</taxon>
        <taxon>Brassicaceae</taxon>
        <taxon>Cardamineae</taxon>
        <taxon>Cardamine</taxon>
    </lineage>
</organism>
<dbReference type="PANTHER" id="PTHR31111:SF119">
    <property type="entry name" value="F-BOX DOMAIN-CONTAINING PROTEIN"/>
    <property type="match status" value="1"/>
</dbReference>
<dbReference type="SUPFAM" id="SSF81383">
    <property type="entry name" value="F-box domain"/>
    <property type="match status" value="1"/>
</dbReference>
<evidence type="ECO:0000256" key="1">
    <source>
        <dbReference type="SAM" id="MobiDB-lite"/>
    </source>
</evidence>
<comment type="caution">
    <text evidence="3">The sequence shown here is derived from an EMBL/GenBank/DDBJ whole genome shotgun (WGS) entry which is preliminary data.</text>
</comment>